<dbReference type="GO" id="GO:0030288">
    <property type="term" value="C:outer membrane-bounded periplasmic space"/>
    <property type="evidence" value="ECO:0007669"/>
    <property type="project" value="TreeGrafter"/>
</dbReference>
<evidence type="ECO:0000313" key="7">
    <source>
        <dbReference type="EMBL" id="MBK1617688.1"/>
    </source>
</evidence>
<accession>A0A9X0W7J4</accession>
<dbReference type="PANTHER" id="PTHR36504:SF1">
    <property type="entry name" value="LIPOPOLYSACCHARIDE EXPORT SYSTEM PROTEIN LPTA"/>
    <property type="match status" value="1"/>
</dbReference>
<dbReference type="InterPro" id="IPR005653">
    <property type="entry name" value="OstA-like_N"/>
</dbReference>
<evidence type="ECO:0000256" key="3">
    <source>
        <dbReference type="ARBA" id="ARBA00022764"/>
    </source>
</evidence>
<dbReference type="GO" id="GO:0015920">
    <property type="term" value="P:lipopolysaccharide transport"/>
    <property type="evidence" value="ECO:0007669"/>
    <property type="project" value="UniProtKB-UniRule"/>
</dbReference>
<dbReference type="NCBIfam" id="TIGR03002">
    <property type="entry name" value="outer_YhbN_LptA"/>
    <property type="match status" value="1"/>
</dbReference>
<keyword evidence="8" id="KW-1185">Reference proteome</keyword>
<comment type="caution">
    <text evidence="7">The sequence shown here is derived from an EMBL/GenBank/DDBJ whole genome shotgun (WGS) entry which is preliminary data.</text>
</comment>
<feature type="region of interest" description="Disordered" evidence="5">
    <location>
        <begin position="157"/>
        <end position="187"/>
    </location>
</feature>
<dbReference type="PANTHER" id="PTHR36504">
    <property type="entry name" value="LIPOPOLYSACCHARIDE EXPORT SYSTEM PROTEIN LPTA"/>
    <property type="match status" value="1"/>
</dbReference>
<organism evidence="7 8">
    <name type="scientific">Lamprobacter modestohalophilus</name>
    <dbReference type="NCBI Taxonomy" id="1064514"/>
    <lineage>
        <taxon>Bacteria</taxon>
        <taxon>Pseudomonadati</taxon>
        <taxon>Pseudomonadota</taxon>
        <taxon>Gammaproteobacteria</taxon>
        <taxon>Chromatiales</taxon>
        <taxon>Chromatiaceae</taxon>
        <taxon>Lamprobacter</taxon>
    </lineage>
</organism>
<comment type="subcellular location">
    <subcellularLocation>
        <location evidence="4">Periplasm</location>
    </subcellularLocation>
</comment>
<dbReference type="InterPro" id="IPR052037">
    <property type="entry name" value="LPS_export_LptA"/>
</dbReference>
<dbReference type="GO" id="GO:0009279">
    <property type="term" value="C:cell outer membrane"/>
    <property type="evidence" value="ECO:0007669"/>
    <property type="project" value="TreeGrafter"/>
</dbReference>
<dbReference type="EMBL" id="NRRY01000004">
    <property type="protein sequence ID" value="MBK1617688.1"/>
    <property type="molecule type" value="Genomic_DNA"/>
</dbReference>
<evidence type="ECO:0000256" key="5">
    <source>
        <dbReference type="SAM" id="MobiDB-lite"/>
    </source>
</evidence>
<dbReference type="GO" id="GO:0043165">
    <property type="term" value="P:Gram-negative-bacterium-type cell outer membrane assembly"/>
    <property type="evidence" value="ECO:0007669"/>
    <property type="project" value="UniProtKB-UniRule"/>
</dbReference>
<name>A0A9X0W7J4_9GAMM</name>
<reference evidence="7 8" key="1">
    <citation type="journal article" date="2020" name="Microorganisms">
        <title>Osmotic Adaptation and Compatible Solute Biosynthesis of Phototrophic Bacteria as Revealed from Genome Analyses.</title>
        <authorList>
            <person name="Imhoff J.F."/>
            <person name="Rahn T."/>
            <person name="Kunzel S."/>
            <person name="Keller A."/>
            <person name="Neulinger S.C."/>
        </authorList>
    </citation>
    <scope>NUCLEOTIDE SEQUENCE [LARGE SCALE GENOMIC DNA]</scope>
    <source>
        <strain evidence="7 8">DSM 25653</strain>
    </source>
</reference>
<dbReference type="GO" id="GO:0017089">
    <property type="term" value="F:glycolipid transfer activity"/>
    <property type="evidence" value="ECO:0007669"/>
    <property type="project" value="TreeGrafter"/>
</dbReference>
<evidence type="ECO:0000256" key="2">
    <source>
        <dbReference type="ARBA" id="ARBA00022729"/>
    </source>
</evidence>
<evidence type="ECO:0000313" key="8">
    <source>
        <dbReference type="Proteomes" id="UP001138768"/>
    </source>
</evidence>
<dbReference type="RefSeq" id="WP_200239766.1">
    <property type="nucleotide sequence ID" value="NZ_NRRY01000004.1"/>
</dbReference>
<feature type="domain" description="Organic solvent tolerance-like N-terminal" evidence="6">
    <location>
        <begin position="42"/>
        <end position="153"/>
    </location>
</feature>
<comment type="subunit">
    <text evidence="4">Component of the lipopolysaccharide transport and assembly complex.</text>
</comment>
<dbReference type="Gene3D" id="2.60.450.10">
    <property type="entry name" value="Lipopolysaccharide (LPS) transport protein A like domain"/>
    <property type="match status" value="1"/>
</dbReference>
<feature type="compositionally biased region" description="Low complexity" evidence="5">
    <location>
        <begin position="174"/>
        <end position="187"/>
    </location>
</feature>
<comment type="similarity">
    <text evidence="4">Belongs to the LptA family.</text>
</comment>
<keyword evidence="1 4" id="KW-0813">Transport</keyword>
<keyword evidence="2" id="KW-0732">Signal</keyword>
<dbReference type="Pfam" id="PF03968">
    <property type="entry name" value="LptD_N"/>
    <property type="match status" value="1"/>
</dbReference>
<dbReference type="GO" id="GO:0001530">
    <property type="term" value="F:lipopolysaccharide binding"/>
    <property type="evidence" value="ECO:0007669"/>
    <property type="project" value="InterPro"/>
</dbReference>
<evidence type="ECO:0000259" key="6">
    <source>
        <dbReference type="Pfam" id="PF03968"/>
    </source>
</evidence>
<proteinExistence type="inferred from homology"/>
<dbReference type="HAMAP" id="MF_01914">
    <property type="entry name" value="LPS_assembly_LptA"/>
    <property type="match status" value="1"/>
</dbReference>
<dbReference type="AlphaFoldDB" id="A0A9X0W7J4"/>
<gene>
    <name evidence="4 7" type="primary">lptA</name>
    <name evidence="7" type="ORF">CKO42_04315</name>
</gene>
<comment type="function">
    <text evidence="4">Involved in the assembly of lipopolysaccharide (LPS). Required for the translocation of LPS from the inner membrane to the outer membrane. May form a bridge between the inner membrane and the outer membrane, via interactions with LptC and LptD, thereby facilitating LPS transfer across the periplasm.</text>
</comment>
<dbReference type="InterPro" id="IPR014340">
    <property type="entry name" value="LptA"/>
</dbReference>
<keyword evidence="3 4" id="KW-0574">Periplasm</keyword>
<evidence type="ECO:0000256" key="4">
    <source>
        <dbReference type="HAMAP-Rule" id="MF_01914"/>
    </source>
</evidence>
<evidence type="ECO:0000256" key="1">
    <source>
        <dbReference type="ARBA" id="ARBA00022448"/>
    </source>
</evidence>
<sequence length="187" mass="20600">MSPNQDCGWGLAAPLGLLFAATLFAAATAVLALEADQYQPMYIEADAAELDEKQLTSLYIGNVEVTQGSMFIQADEVLVHHKPDRRAEKIIAIGQPVHYRQQLDDDPDEVTGRALRMEYEADREELTLIDDAVLVQGEDRFASDRIVYNRITERVTAGSSAQGRDRVKIRIEPESAAESAPKPASAQ</sequence>
<dbReference type="Proteomes" id="UP001138768">
    <property type="component" value="Unassembled WGS sequence"/>
</dbReference>
<feature type="compositionally biased region" description="Basic and acidic residues" evidence="5">
    <location>
        <begin position="163"/>
        <end position="173"/>
    </location>
</feature>
<protein>
    <recommendedName>
        <fullName evidence="4">Lipopolysaccharide export system protein LptA</fullName>
    </recommendedName>
</protein>